<evidence type="ECO:0000256" key="1">
    <source>
        <dbReference type="SAM" id="Phobius"/>
    </source>
</evidence>
<feature type="transmembrane region" description="Helical" evidence="1">
    <location>
        <begin position="100"/>
        <end position="121"/>
    </location>
</feature>
<proteinExistence type="predicted"/>
<feature type="transmembrane region" description="Helical" evidence="1">
    <location>
        <begin position="76"/>
        <end position="94"/>
    </location>
</feature>
<keyword evidence="1" id="KW-0812">Transmembrane</keyword>
<name>A0A8J3LJH1_9ACTN</name>
<comment type="caution">
    <text evidence="2">The sequence shown here is derived from an EMBL/GenBank/DDBJ whole genome shotgun (WGS) entry which is preliminary data.</text>
</comment>
<dbReference type="AlphaFoldDB" id="A0A8J3LJH1"/>
<keyword evidence="1" id="KW-1133">Transmembrane helix</keyword>
<evidence type="ECO:0000313" key="3">
    <source>
        <dbReference type="Proteomes" id="UP000653674"/>
    </source>
</evidence>
<evidence type="ECO:0000313" key="2">
    <source>
        <dbReference type="EMBL" id="GIG74348.1"/>
    </source>
</evidence>
<protein>
    <submittedName>
        <fullName evidence="2">Uncharacterized protein</fullName>
    </submittedName>
</protein>
<organism evidence="2 3">
    <name type="scientific">Planosporangium flavigriseum</name>
    <dbReference type="NCBI Taxonomy" id="373681"/>
    <lineage>
        <taxon>Bacteria</taxon>
        <taxon>Bacillati</taxon>
        <taxon>Actinomycetota</taxon>
        <taxon>Actinomycetes</taxon>
        <taxon>Micromonosporales</taxon>
        <taxon>Micromonosporaceae</taxon>
        <taxon>Planosporangium</taxon>
    </lineage>
</organism>
<gene>
    <name evidence="2" type="ORF">Pfl04_27520</name>
</gene>
<keyword evidence="3" id="KW-1185">Reference proteome</keyword>
<dbReference type="Proteomes" id="UP000653674">
    <property type="component" value="Unassembled WGS sequence"/>
</dbReference>
<feature type="transmembrane region" description="Helical" evidence="1">
    <location>
        <begin position="133"/>
        <end position="157"/>
    </location>
</feature>
<dbReference type="EMBL" id="BONU01000017">
    <property type="protein sequence ID" value="GIG74348.1"/>
    <property type="molecule type" value="Genomic_DNA"/>
</dbReference>
<reference evidence="2" key="1">
    <citation type="submission" date="2021-01" db="EMBL/GenBank/DDBJ databases">
        <title>Whole genome shotgun sequence of Planosporangium flavigriseum NBRC 105377.</title>
        <authorList>
            <person name="Komaki H."/>
            <person name="Tamura T."/>
        </authorList>
    </citation>
    <scope>NUCLEOTIDE SEQUENCE</scope>
    <source>
        <strain evidence="2">NBRC 105377</strain>
    </source>
</reference>
<accession>A0A8J3LJH1</accession>
<feature type="transmembrane region" description="Helical" evidence="1">
    <location>
        <begin position="169"/>
        <end position="188"/>
    </location>
</feature>
<sequence length="198" mass="21293">MVTKAWKWSGNAAAESTHRRIHLDYDLPTRKDVVYFPLRKVVATRGTTVGSTDTEDARRALEDIAARRRQVDAANAAPLPWWYLVGTAAGLWAIGASQDFSTSASIMAAGLVLFIATNTGLERSRRVRSRARIPGVWLVAAGAIGVLLVVDIGVLIAARLAHAPRPNTIAGAAMALTFVALAVCIQRITRARLRVGRG</sequence>
<keyword evidence="1" id="KW-0472">Membrane</keyword>